<feature type="region of interest" description="Disordered" evidence="2">
    <location>
        <begin position="435"/>
        <end position="483"/>
    </location>
</feature>
<gene>
    <name evidence="3" type="ORF">T310_4377</name>
</gene>
<organism evidence="3 4">
    <name type="scientific">Rasamsonia emersonii (strain ATCC 16479 / CBS 393.64 / IMI 116815)</name>
    <dbReference type="NCBI Taxonomy" id="1408163"/>
    <lineage>
        <taxon>Eukaryota</taxon>
        <taxon>Fungi</taxon>
        <taxon>Dikarya</taxon>
        <taxon>Ascomycota</taxon>
        <taxon>Pezizomycotina</taxon>
        <taxon>Eurotiomycetes</taxon>
        <taxon>Eurotiomycetidae</taxon>
        <taxon>Eurotiales</taxon>
        <taxon>Trichocomaceae</taxon>
        <taxon>Rasamsonia</taxon>
    </lineage>
</organism>
<feature type="compositionally biased region" description="Low complexity" evidence="2">
    <location>
        <begin position="1"/>
        <end position="20"/>
    </location>
</feature>
<name>A0A0F4YTZ3_RASE3</name>
<evidence type="ECO:0000313" key="3">
    <source>
        <dbReference type="EMBL" id="KKA21590.1"/>
    </source>
</evidence>
<sequence length="483" mass="53671">MASEDQPASSPTAAAQPGTSQTADFEAIKNFIETIKTLSSDASFKGASAVVEQTTKLQKQVESKDEEIVASLESSVQEKENALTEQKKTIDDLKSQLQNLEKSYEEEKAKVTQSHKDIDELQKKLKERNEFIEKMKKAGSAIKQKLTAAETKVTELETANSSLQEQLQAKSEKLHELEGFAAEYNEEEEDSLVEKFFNLWGSASKAVIQYLAEDLSTEALQVTFSHQVPLPQSNSDAAKQMRIAVISAILAREIDKHIFQPSYILPEDSGIRELLADLAMKNSKKESFCRALLLSIDPDTQAKNLEKRMKQVVTNVGSYLDGLLSETQYTAFCRSLEEVVKDAADLWKTIQHSRAKYEPDFDPLEWGDTELDPFPYAEASTASDQDMNGGGNNDENLLFVFPRLCQVQNNERNPCNFATSLRRWQCLAAERELKKREPSSPTIGRVASGRRRSRGMSLSLNSPNGQNGHFLGKASPSGVNSGG</sequence>
<reference evidence="3 4" key="1">
    <citation type="submission" date="2015-04" db="EMBL/GenBank/DDBJ databases">
        <authorList>
            <person name="Heijne W.H."/>
            <person name="Fedorova N.D."/>
            <person name="Nierman W.C."/>
            <person name="Vollebregt A.W."/>
            <person name="Zhao Z."/>
            <person name="Wu L."/>
            <person name="Kumar M."/>
            <person name="Stam H."/>
            <person name="van den Berg M.A."/>
            <person name="Pel H.J."/>
        </authorList>
    </citation>
    <scope>NUCLEOTIDE SEQUENCE [LARGE SCALE GENOMIC DNA]</scope>
    <source>
        <strain evidence="3 4">CBS 393.64</strain>
    </source>
</reference>
<dbReference type="EMBL" id="LASV01000179">
    <property type="protein sequence ID" value="KKA21590.1"/>
    <property type="molecule type" value="Genomic_DNA"/>
</dbReference>
<feature type="region of interest" description="Disordered" evidence="2">
    <location>
        <begin position="1"/>
        <end position="22"/>
    </location>
</feature>
<dbReference type="Proteomes" id="UP000053958">
    <property type="component" value="Unassembled WGS sequence"/>
</dbReference>
<keyword evidence="1" id="KW-0175">Coiled coil</keyword>
<dbReference type="AlphaFoldDB" id="A0A0F4YTZ3"/>
<evidence type="ECO:0000313" key="4">
    <source>
        <dbReference type="Proteomes" id="UP000053958"/>
    </source>
</evidence>
<protein>
    <recommendedName>
        <fullName evidence="5">MEI5 protein</fullName>
    </recommendedName>
</protein>
<evidence type="ECO:0000256" key="1">
    <source>
        <dbReference type="SAM" id="Coils"/>
    </source>
</evidence>
<keyword evidence="4" id="KW-1185">Reference proteome</keyword>
<evidence type="ECO:0008006" key="5">
    <source>
        <dbReference type="Google" id="ProtNLM"/>
    </source>
</evidence>
<comment type="caution">
    <text evidence="3">The sequence shown here is derived from an EMBL/GenBank/DDBJ whole genome shotgun (WGS) entry which is preliminary data.</text>
</comment>
<dbReference type="Gene3D" id="1.10.287.1490">
    <property type="match status" value="1"/>
</dbReference>
<dbReference type="OrthoDB" id="5421041at2759"/>
<evidence type="ECO:0000256" key="2">
    <source>
        <dbReference type="SAM" id="MobiDB-lite"/>
    </source>
</evidence>
<dbReference type="GeneID" id="25316725"/>
<proteinExistence type="predicted"/>
<dbReference type="RefSeq" id="XP_013328202.1">
    <property type="nucleotide sequence ID" value="XM_013472748.1"/>
</dbReference>
<accession>A0A0F4YTZ3</accession>
<feature type="coiled-coil region" evidence="1">
    <location>
        <begin position="69"/>
        <end position="187"/>
    </location>
</feature>